<proteinExistence type="predicted"/>
<protein>
    <recommendedName>
        <fullName evidence="3">Apple domain-containing protein</fullName>
    </recommendedName>
</protein>
<keyword evidence="2" id="KW-1185">Reference proteome</keyword>
<dbReference type="VEuPathDB" id="FungiDB:AeMF1_008079"/>
<evidence type="ECO:0000313" key="2">
    <source>
        <dbReference type="Proteomes" id="UP000481153"/>
    </source>
</evidence>
<reference evidence="1 2" key="1">
    <citation type="submission" date="2019-07" db="EMBL/GenBank/DDBJ databases">
        <title>Genomics analysis of Aphanomyces spp. identifies a new class of oomycete effector associated with host adaptation.</title>
        <authorList>
            <person name="Gaulin E."/>
        </authorList>
    </citation>
    <scope>NUCLEOTIDE SEQUENCE [LARGE SCALE GENOMIC DNA]</scope>
    <source>
        <strain evidence="1 2">ATCC 201684</strain>
    </source>
</reference>
<dbReference type="Proteomes" id="UP000481153">
    <property type="component" value="Unassembled WGS sequence"/>
</dbReference>
<comment type="caution">
    <text evidence="1">The sequence shown here is derived from an EMBL/GenBank/DDBJ whole genome shotgun (WGS) entry which is preliminary data.</text>
</comment>
<dbReference type="EMBL" id="VJMJ01000384">
    <property type="protein sequence ID" value="KAF0721574.1"/>
    <property type="molecule type" value="Genomic_DNA"/>
</dbReference>
<sequence length="238" mass="25986">MRNILSQSSLQTVPTRGEVSCFIFVSCPADKTLDFSLLYPLQTVEELAMIIPRPTPAYSVHERCLAGWIGELAAVSHGRLRYGCTKEFSRRPAGTIATGQSSLRSFHNFKRDGMMKLILLAAIGATAVNANTHTYECIQGKDFLKIGDLVNAAGRTEKDCTQLCSTYPECNVVALKAGKCYLKKVGQEQVSDKTFITNPEVITCARKPHQPAAAAVQPAYGAAAQPMLQQNAKHLRKP</sequence>
<accession>A0A6G0W3L0</accession>
<name>A0A6G0W3L0_9STRA</name>
<organism evidence="1 2">
    <name type="scientific">Aphanomyces euteiches</name>
    <dbReference type="NCBI Taxonomy" id="100861"/>
    <lineage>
        <taxon>Eukaryota</taxon>
        <taxon>Sar</taxon>
        <taxon>Stramenopiles</taxon>
        <taxon>Oomycota</taxon>
        <taxon>Saprolegniomycetes</taxon>
        <taxon>Saprolegniales</taxon>
        <taxon>Verrucalvaceae</taxon>
        <taxon>Aphanomyces</taxon>
    </lineage>
</organism>
<gene>
    <name evidence="1" type="ORF">Ae201684_019068</name>
</gene>
<evidence type="ECO:0000313" key="1">
    <source>
        <dbReference type="EMBL" id="KAF0721574.1"/>
    </source>
</evidence>
<dbReference type="AlphaFoldDB" id="A0A6G0W3L0"/>
<evidence type="ECO:0008006" key="3">
    <source>
        <dbReference type="Google" id="ProtNLM"/>
    </source>
</evidence>